<proteinExistence type="predicted"/>
<sequence length="107" mass="12081">SPNFEHENVYKMYVNIVIGGTIAHYGLPPFISIHMNLIQIISRIFATSTEIKSFLLFLRIPIAFIPLGIIANIFAILSSSLLALYYYFLSGFLPQICLGYLRPLSLI</sequence>
<protein>
    <submittedName>
        <fullName evidence="2">Uncharacterized protein</fullName>
    </submittedName>
</protein>
<evidence type="ECO:0000256" key="1">
    <source>
        <dbReference type="SAM" id="Phobius"/>
    </source>
</evidence>
<keyword evidence="1" id="KW-0812">Transmembrane</keyword>
<evidence type="ECO:0000313" key="2">
    <source>
        <dbReference type="EMBL" id="KAJ9581031.1"/>
    </source>
</evidence>
<feature type="transmembrane region" description="Helical" evidence="1">
    <location>
        <begin position="54"/>
        <end position="77"/>
    </location>
</feature>
<gene>
    <name evidence="2" type="ORF">L9F63_023785</name>
</gene>
<keyword evidence="1" id="KW-1133">Transmembrane helix</keyword>
<feature type="transmembrane region" description="Helical" evidence="1">
    <location>
        <begin position="83"/>
        <end position="101"/>
    </location>
</feature>
<evidence type="ECO:0000313" key="3">
    <source>
        <dbReference type="Proteomes" id="UP001233999"/>
    </source>
</evidence>
<dbReference type="EMBL" id="JASPKZ010008050">
    <property type="protein sequence ID" value="KAJ9581031.1"/>
    <property type="molecule type" value="Genomic_DNA"/>
</dbReference>
<organism evidence="2 3">
    <name type="scientific">Diploptera punctata</name>
    <name type="common">Pacific beetle cockroach</name>
    <dbReference type="NCBI Taxonomy" id="6984"/>
    <lineage>
        <taxon>Eukaryota</taxon>
        <taxon>Metazoa</taxon>
        <taxon>Ecdysozoa</taxon>
        <taxon>Arthropoda</taxon>
        <taxon>Hexapoda</taxon>
        <taxon>Insecta</taxon>
        <taxon>Pterygota</taxon>
        <taxon>Neoptera</taxon>
        <taxon>Polyneoptera</taxon>
        <taxon>Dictyoptera</taxon>
        <taxon>Blattodea</taxon>
        <taxon>Blaberoidea</taxon>
        <taxon>Blaberidae</taxon>
        <taxon>Diplopterinae</taxon>
        <taxon>Diploptera</taxon>
    </lineage>
</organism>
<feature type="non-terminal residue" evidence="2">
    <location>
        <position position="1"/>
    </location>
</feature>
<keyword evidence="1" id="KW-0472">Membrane</keyword>
<feature type="transmembrane region" description="Helical" evidence="1">
    <location>
        <begin position="12"/>
        <end position="33"/>
    </location>
</feature>
<keyword evidence="3" id="KW-1185">Reference proteome</keyword>
<name>A0AAD7ZIE7_DIPPU</name>
<reference evidence="2" key="1">
    <citation type="journal article" date="2023" name="IScience">
        <title>Live-bearing cockroach genome reveals convergent evolutionary mechanisms linked to viviparity in insects and beyond.</title>
        <authorList>
            <person name="Fouks B."/>
            <person name="Harrison M.C."/>
            <person name="Mikhailova A.A."/>
            <person name="Marchal E."/>
            <person name="English S."/>
            <person name="Carruthers M."/>
            <person name="Jennings E.C."/>
            <person name="Chiamaka E.L."/>
            <person name="Frigard R.A."/>
            <person name="Pippel M."/>
            <person name="Attardo G.M."/>
            <person name="Benoit J.B."/>
            <person name="Bornberg-Bauer E."/>
            <person name="Tobe S.S."/>
        </authorList>
    </citation>
    <scope>NUCLEOTIDE SEQUENCE</scope>
    <source>
        <strain evidence="2">Stay&amp;Tobe</strain>
    </source>
</reference>
<dbReference type="Proteomes" id="UP001233999">
    <property type="component" value="Unassembled WGS sequence"/>
</dbReference>
<comment type="caution">
    <text evidence="2">The sequence shown here is derived from an EMBL/GenBank/DDBJ whole genome shotgun (WGS) entry which is preliminary data.</text>
</comment>
<dbReference type="AlphaFoldDB" id="A0AAD7ZIE7"/>
<accession>A0AAD7ZIE7</accession>
<reference evidence="2" key="2">
    <citation type="submission" date="2023-05" db="EMBL/GenBank/DDBJ databases">
        <authorList>
            <person name="Fouks B."/>
        </authorList>
    </citation>
    <scope>NUCLEOTIDE SEQUENCE</scope>
    <source>
        <strain evidence="2">Stay&amp;Tobe</strain>
        <tissue evidence="2">Testes</tissue>
    </source>
</reference>
<feature type="non-terminal residue" evidence="2">
    <location>
        <position position="107"/>
    </location>
</feature>